<name>A0ABX2HQI8_9FIRM</name>
<organism evidence="1 2">
    <name type="scientific">Enterocloster aldenensis</name>
    <dbReference type="NCBI Taxonomy" id="358742"/>
    <lineage>
        <taxon>Bacteria</taxon>
        <taxon>Bacillati</taxon>
        <taxon>Bacillota</taxon>
        <taxon>Clostridia</taxon>
        <taxon>Lachnospirales</taxon>
        <taxon>Lachnospiraceae</taxon>
        <taxon>Enterocloster</taxon>
    </lineage>
</organism>
<protein>
    <submittedName>
        <fullName evidence="1">Uncharacterized protein</fullName>
    </submittedName>
</protein>
<dbReference type="EMBL" id="JAAITT010000046">
    <property type="protein sequence ID" value="NSJ51696.1"/>
    <property type="molecule type" value="Genomic_DNA"/>
</dbReference>
<dbReference type="InterPro" id="IPR004445">
    <property type="entry name" value="GltS"/>
</dbReference>
<gene>
    <name evidence="1" type="ORF">G5B36_23765</name>
</gene>
<comment type="caution">
    <text evidence="1">The sequence shown here is derived from an EMBL/GenBank/DDBJ whole genome shotgun (WGS) entry which is preliminary data.</text>
</comment>
<dbReference type="Proteomes" id="UP000669239">
    <property type="component" value="Unassembled WGS sequence"/>
</dbReference>
<evidence type="ECO:0000313" key="2">
    <source>
        <dbReference type="Proteomes" id="UP000669239"/>
    </source>
</evidence>
<accession>A0ABX2HQI8</accession>
<reference evidence="1 2" key="1">
    <citation type="journal article" date="2020" name="Cell Host Microbe">
        <title>Functional and Genomic Variation between Human-Derived Isolates of Lachnospiraceae Reveals Inter- and Intra-Species Diversity.</title>
        <authorList>
            <person name="Sorbara M.T."/>
            <person name="Littmann E.R."/>
            <person name="Fontana E."/>
            <person name="Moody T.U."/>
            <person name="Kohout C.E."/>
            <person name="Gjonbalaj M."/>
            <person name="Eaton V."/>
            <person name="Seok R."/>
            <person name="Leiner I.M."/>
            <person name="Pamer E.G."/>
        </authorList>
    </citation>
    <scope>NUCLEOTIDE SEQUENCE [LARGE SCALE GENOMIC DNA]</scope>
    <source>
        <strain evidence="1 2">MSK.1.17</strain>
    </source>
</reference>
<evidence type="ECO:0000313" key="1">
    <source>
        <dbReference type="EMBL" id="NSJ51696.1"/>
    </source>
</evidence>
<keyword evidence="2" id="KW-1185">Reference proteome</keyword>
<proteinExistence type="predicted"/>
<dbReference type="Pfam" id="PF03616">
    <property type="entry name" value="Glt_symporter"/>
    <property type="match status" value="1"/>
</dbReference>
<sequence>MLILILETVITVIQNVVRTGWVVALGTDPRLGLCVCSIAMIGGLGTAALYGE</sequence>